<reference evidence="2" key="1">
    <citation type="journal article" date="2023" name="Plant J.">
        <title>Genome sequences and population genomics provide insights into the demographic history, inbreeding, and mutation load of two 'living fossil' tree species of Dipteronia.</title>
        <authorList>
            <person name="Feng Y."/>
            <person name="Comes H.P."/>
            <person name="Chen J."/>
            <person name="Zhu S."/>
            <person name="Lu R."/>
            <person name="Zhang X."/>
            <person name="Li P."/>
            <person name="Qiu J."/>
            <person name="Olsen K.M."/>
            <person name="Qiu Y."/>
        </authorList>
    </citation>
    <scope>NUCLEOTIDE SEQUENCE</scope>
    <source>
        <strain evidence="2">KIB01</strain>
    </source>
</reference>
<proteinExistence type="predicted"/>
<sequence length="218" mass="24368">MGARKLVIHHGGSWVDNCYNGGMTKWVNVRISVSYDSLVKFVQDVVKVDIARYNLQLCSLAFTISGTTHPRIENDNDVSCMMNEDKILPEVFVSVSMKETTDCVQDDNLVQSTFLDQCNLPTSQPMYNGFLSRIGTALGAGVLNTLLGNIPPVKHMRLATISSIPFCLFRSVAIAIEVRGDDERQRRREIRTLRGSDDDRGEQRRRAASDGETGARRQ</sequence>
<keyword evidence="3" id="KW-1185">Reference proteome</keyword>
<dbReference type="AlphaFoldDB" id="A0AAD9X040"/>
<accession>A0AAD9X040</accession>
<protein>
    <submittedName>
        <fullName evidence="2">Uncharacterized protein</fullName>
    </submittedName>
</protein>
<evidence type="ECO:0000313" key="3">
    <source>
        <dbReference type="Proteomes" id="UP001280121"/>
    </source>
</evidence>
<organism evidence="2 3">
    <name type="scientific">Dipteronia dyeriana</name>
    <dbReference type="NCBI Taxonomy" id="168575"/>
    <lineage>
        <taxon>Eukaryota</taxon>
        <taxon>Viridiplantae</taxon>
        <taxon>Streptophyta</taxon>
        <taxon>Embryophyta</taxon>
        <taxon>Tracheophyta</taxon>
        <taxon>Spermatophyta</taxon>
        <taxon>Magnoliopsida</taxon>
        <taxon>eudicotyledons</taxon>
        <taxon>Gunneridae</taxon>
        <taxon>Pentapetalae</taxon>
        <taxon>rosids</taxon>
        <taxon>malvids</taxon>
        <taxon>Sapindales</taxon>
        <taxon>Sapindaceae</taxon>
        <taxon>Hippocastanoideae</taxon>
        <taxon>Acereae</taxon>
        <taxon>Dipteronia</taxon>
    </lineage>
</organism>
<dbReference type="EMBL" id="JANJYI010000005">
    <property type="protein sequence ID" value="KAK2648993.1"/>
    <property type="molecule type" value="Genomic_DNA"/>
</dbReference>
<evidence type="ECO:0000256" key="1">
    <source>
        <dbReference type="SAM" id="MobiDB-lite"/>
    </source>
</evidence>
<dbReference type="Proteomes" id="UP001280121">
    <property type="component" value="Unassembled WGS sequence"/>
</dbReference>
<name>A0AAD9X040_9ROSI</name>
<evidence type="ECO:0000313" key="2">
    <source>
        <dbReference type="EMBL" id="KAK2648993.1"/>
    </source>
</evidence>
<gene>
    <name evidence="2" type="ORF">Ddye_016482</name>
</gene>
<feature type="region of interest" description="Disordered" evidence="1">
    <location>
        <begin position="189"/>
        <end position="218"/>
    </location>
</feature>
<comment type="caution">
    <text evidence="2">The sequence shown here is derived from an EMBL/GenBank/DDBJ whole genome shotgun (WGS) entry which is preliminary data.</text>
</comment>